<dbReference type="EMBL" id="AP014633">
    <property type="protein sequence ID" value="BAP57680.1"/>
    <property type="molecule type" value="Genomic_DNA"/>
</dbReference>
<feature type="compositionally biased region" description="Polar residues" evidence="11">
    <location>
        <begin position="402"/>
        <end position="414"/>
    </location>
</feature>
<feature type="compositionally biased region" description="Low complexity" evidence="11">
    <location>
        <begin position="425"/>
        <end position="463"/>
    </location>
</feature>
<dbReference type="GO" id="GO:0030313">
    <property type="term" value="C:cell envelope"/>
    <property type="evidence" value="ECO:0007669"/>
    <property type="project" value="UniProtKB-SubCell"/>
</dbReference>
<feature type="compositionally biased region" description="Low complexity" evidence="11">
    <location>
        <begin position="470"/>
        <end position="483"/>
    </location>
</feature>
<evidence type="ECO:0000256" key="6">
    <source>
        <dbReference type="ARBA" id="ARBA00022729"/>
    </source>
</evidence>
<dbReference type="Pfam" id="PF00041">
    <property type="entry name" value="fn3"/>
    <property type="match status" value="1"/>
</dbReference>
<keyword evidence="8" id="KW-0969">Cilium</keyword>
<sequence>MPSVLAATDCTRTNSQNSRAECQALVNFYNSTDGEHWSDSPSNNWNVTNTPCTWAGITCNNGRVIKIDRKDKNLKGSIPDLSTLTELQYLDLSKNHLNGSIEIPNSLTQLRNLQLDHNQLTGAIPDLSHLEFLEVLYLGDNLLEEGTIPEWIKNLTRLRTLGLSNSQRIGTIPEWINSLATLKYLQLDHNQLTGSIPNLSYLIQLKWLFLNNNRLTGSIPDLSKSTTLEILSLESNNLSGSIPTSLSNLTNLTHLNLGYNRLIAQDETLLNFLNGKNPTWKQTQTVPPTDIKTKTLSKNSVEVSWTPILYTGDGGYYQVKYATIPNGSYTPTTSTTADKNATNYIVNELLPDTTYYFVIETYTPPHQLNQNELVSELSPPISANTTVTPLPTPLSSNPLNPDESTNKSSPPVSATTTLTPPPIPLSSNPLNPDESTSKSSSPVPATTTVTLPPTPLSSNPLNPDESTNKSSSPMPATTAVTPTLVPLSPTMNLTIAFGGDGHGQVTTNPSGLDCDSHEQKCSYSYETASWVELIATPAAYSEFTGWVGYQSDCDDGKLFMSDYRYCMAYFERLRFPLTVTIVGQGKVNSMPTGIECGTQCRYRFELNTQVTLMTTPDTHWQFKQWQGDCDAKGLVIMNKEKQCEAIFVTVSSDTSGVPLTPHSDTNFSIDPAIYSNIPNEGVPPLVVNPGFYNFDNLTVGNLSPAQVITVTNAGNTDLQLGQLTVSSNEFILAEACSNQILSAGNHCAATVSFQPQLAGVKTAYLAIPIDNPKQTTVTVVTLTGKGDIMTDPTRLTGNTSYLVGDDTISSPLLVTFMSPLAAAVTPAGVELNWEIAATNRNQIAEIHLWKAQAVKGNCPEDIHQYDPKTAVELANQPHLDYQGTNTTCYGLQVIEYNGDVTWYITQAR</sequence>
<keyword evidence="6" id="KW-0732">Signal</keyword>
<dbReference type="FunFam" id="3.80.10.10:FF:000041">
    <property type="entry name" value="LRR receptor-like serine/threonine-protein kinase ERECTA"/>
    <property type="match status" value="1"/>
</dbReference>
<dbReference type="Pfam" id="PF08263">
    <property type="entry name" value="LRRNT_2"/>
    <property type="match status" value="1"/>
</dbReference>
<evidence type="ECO:0000256" key="2">
    <source>
        <dbReference type="ARBA" id="ARBA00004196"/>
    </source>
</evidence>
<keyword evidence="14" id="KW-1185">Reference proteome</keyword>
<gene>
    <name evidence="13" type="ORF">THII_3383</name>
</gene>
<dbReference type="AlphaFoldDB" id="A0A090AQ10"/>
<dbReference type="STRING" id="40754.THII_3383"/>
<feature type="region of interest" description="Disordered" evidence="11">
    <location>
        <begin position="380"/>
        <end position="483"/>
    </location>
</feature>
<evidence type="ECO:0000256" key="3">
    <source>
        <dbReference type="ARBA" id="ARBA00004496"/>
    </source>
</evidence>
<dbReference type="InterPro" id="IPR036116">
    <property type="entry name" value="FN3_sf"/>
</dbReference>
<dbReference type="SMART" id="SM00060">
    <property type="entry name" value="FN3"/>
    <property type="match status" value="1"/>
</dbReference>
<keyword evidence="9" id="KW-0966">Cell projection</keyword>
<dbReference type="InterPro" id="IPR013210">
    <property type="entry name" value="LRR_N_plant-typ"/>
</dbReference>
<dbReference type="PANTHER" id="PTHR48059:SF30">
    <property type="entry name" value="OS06G0587000 PROTEIN"/>
    <property type="match status" value="1"/>
</dbReference>
<evidence type="ECO:0000256" key="10">
    <source>
        <dbReference type="ARBA" id="ARBA00038043"/>
    </source>
</evidence>
<dbReference type="InterPro" id="IPR055414">
    <property type="entry name" value="LRR_R13L4/SHOC2-like"/>
</dbReference>
<organism evidence="13 14">
    <name type="scientific">Thioploca ingrica</name>
    <dbReference type="NCBI Taxonomy" id="40754"/>
    <lineage>
        <taxon>Bacteria</taxon>
        <taxon>Pseudomonadati</taxon>
        <taxon>Pseudomonadota</taxon>
        <taxon>Gammaproteobacteria</taxon>
        <taxon>Thiotrichales</taxon>
        <taxon>Thiotrichaceae</taxon>
        <taxon>Thioploca</taxon>
    </lineage>
</organism>
<dbReference type="Pfam" id="PF00560">
    <property type="entry name" value="LRR_1"/>
    <property type="match status" value="1"/>
</dbReference>
<feature type="domain" description="Fibronectin type-III" evidence="12">
    <location>
        <begin position="287"/>
        <end position="391"/>
    </location>
</feature>
<dbReference type="InterPro" id="IPR013783">
    <property type="entry name" value="Ig-like_fold"/>
</dbReference>
<dbReference type="Gene3D" id="3.80.10.10">
    <property type="entry name" value="Ribonuclease Inhibitor"/>
    <property type="match status" value="2"/>
</dbReference>
<evidence type="ECO:0000313" key="13">
    <source>
        <dbReference type="EMBL" id="BAP57680.1"/>
    </source>
</evidence>
<dbReference type="PROSITE" id="PS51450">
    <property type="entry name" value="LRR"/>
    <property type="match status" value="3"/>
</dbReference>
<evidence type="ECO:0000256" key="8">
    <source>
        <dbReference type="ARBA" id="ARBA00023069"/>
    </source>
</evidence>
<dbReference type="Pfam" id="PF22544">
    <property type="entry name" value="HYDIN_VesB_CFA65-like_Ig"/>
    <property type="match status" value="1"/>
</dbReference>
<keyword evidence="7" id="KW-0677">Repeat</keyword>
<evidence type="ECO:0000313" key="14">
    <source>
        <dbReference type="Proteomes" id="UP000031623"/>
    </source>
</evidence>
<evidence type="ECO:0000256" key="4">
    <source>
        <dbReference type="ARBA" id="ARBA00022490"/>
    </source>
</evidence>
<dbReference type="SUPFAM" id="SSF52058">
    <property type="entry name" value="L domain-like"/>
    <property type="match status" value="1"/>
</dbReference>
<comment type="subcellular location">
    <subcellularLocation>
        <location evidence="2">Cell envelope</location>
    </subcellularLocation>
    <subcellularLocation>
        <location evidence="1">Cell projection</location>
        <location evidence="1">Cilium</location>
    </subcellularLocation>
    <subcellularLocation>
        <location evidence="3">Cytoplasm</location>
    </subcellularLocation>
</comment>
<evidence type="ECO:0000259" key="12">
    <source>
        <dbReference type="PROSITE" id="PS50853"/>
    </source>
</evidence>
<dbReference type="InterPro" id="IPR053879">
    <property type="entry name" value="HYDIN_VesB_CFA65-like_Ig"/>
</dbReference>
<dbReference type="InterPro" id="IPR003961">
    <property type="entry name" value="FN3_dom"/>
</dbReference>
<evidence type="ECO:0000256" key="1">
    <source>
        <dbReference type="ARBA" id="ARBA00004138"/>
    </source>
</evidence>
<dbReference type="Proteomes" id="UP000031623">
    <property type="component" value="Chromosome"/>
</dbReference>
<protein>
    <recommendedName>
        <fullName evidence="12">Fibronectin type-III domain-containing protein</fullName>
    </recommendedName>
</protein>
<name>A0A090AQ10_9GAMM</name>
<dbReference type="SUPFAM" id="SSF49265">
    <property type="entry name" value="Fibronectin type III"/>
    <property type="match status" value="1"/>
</dbReference>
<proteinExistence type="inferred from homology"/>
<dbReference type="InterPro" id="IPR051848">
    <property type="entry name" value="PGIP"/>
</dbReference>
<evidence type="ECO:0000256" key="7">
    <source>
        <dbReference type="ARBA" id="ARBA00022737"/>
    </source>
</evidence>
<accession>A0A090AQ10</accession>
<dbReference type="InterPro" id="IPR001611">
    <property type="entry name" value="Leu-rich_rpt"/>
</dbReference>
<dbReference type="InterPro" id="IPR032675">
    <property type="entry name" value="LRR_dom_sf"/>
</dbReference>
<dbReference type="PROSITE" id="PS50853">
    <property type="entry name" value="FN3"/>
    <property type="match status" value="1"/>
</dbReference>
<dbReference type="HOGENOM" id="CLU_319802_0_0_6"/>
<dbReference type="Pfam" id="PF23598">
    <property type="entry name" value="LRR_14"/>
    <property type="match status" value="1"/>
</dbReference>
<evidence type="ECO:0000256" key="11">
    <source>
        <dbReference type="SAM" id="MobiDB-lite"/>
    </source>
</evidence>
<dbReference type="KEGG" id="tig:THII_3383"/>
<dbReference type="PANTHER" id="PTHR48059">
    <property type="entry name" value="POLYGALACTURONASE INHIBITOR 1"/>
    <property type="match status" value="1"/>
</dbReference>
<reference evidence="13 14" key="1">
    <citation type="journal article" date="2014" name="ISME J.">
        <title>Ecophysiology of Thioploca ingrica as revealed by the complete genome sequence supplemented with proteomic evidence.</title>
        <authorList>
            <person name="Kojima H."/>
            <person name="Ogura Y."/>
            <person name="Yamamoto N."/>
            <person name="Togashi T."/>
            <person name="Mori H."/>
            <person name="Watanabe T."/>
            <person name="Nemoto F."/>
            <person name="Kurokawa K."/>
            <person name="Hayashi T."/>
            <person name="Fukui M."/>
        </authorList>
    </citation>
    <scope>NUCLEOTIDE SEQUENCE [LARGE SCALE GENOMIC DNA]</scope>
</reference>
<keyword evidence="5" id="KW-0433">Leucine-rich repeat</keyword>
<dbReference type="Gene3D" id="2.60.40.10">
    <property type="entry name" value="Immunoglobulins"/>
    <property type="match status" value="2"/>
</dbReference>
<evidence type="ECO:0000256" key="9">
    <source>
        <dbReference type="ARBA" id="ARBA00023273"/>
    </source>
</evidence>
<dbReference type="CDD" id="cd00063">
    <property type="entry name" value="FN3"/>
    <property type="match status" value="1"/>
</dbReference>
<feature type="compositionally biased region" description="Low complexity" evidence="11">
    <location>
        <begin position="384"/>
        <end position="401"/>
    </location>
</feature>
<comment type="similarity">
    <text evidence="10">Belongs to the polygalacturonase-inhibiting protein family.</text>
</comment>
<keyword evidence="4" id="KW-0963">Cytoplasm</keyword>
<evidence type="ECO:0000256" key="5">
    <source>
        <dbReference type="ARBA" id="ARBA00022614"/>
    </source>
</evidence>